<dbReference type="PANTHER" id="PTHR30071">
    <property type="entry name" value="HEME EXPORTER PROTEIN C"/>
    <property type="match status" value="1"/>
</dbReference>
<dbReference type="InterPro" id="IPR045062">
    <property type="entry name" value="Cyt_c_biogenesis_CcsA/CcmC"/>
</dbReference>
<evidence type="ECO:0000256" key="1">
    <source>
        <dbReference type="ARBA" id="ARBA00004141"/>
    </source>
</evidence>
<evidence type="ECO:0000313" key="10">
    <source>
        <dbReference type="Proteomes" id="UP000537126"/>
    </source>
</evidence>
<feature type="transmembrane region" description="Helical" evidence="7">
    <location>
        <begin position="186"/>
        <end position="207"/>
    </location>
</feature>
<feature type="coiled-coil region" evidence="6">
    <location>
        <begin position="202"/>
        <end position="229"/>
    </location>
</feature>
<feature type="transmembrane region" description="Helical" evidence="7">
    <location>
        <begin position="142"/>
        <end position="161"/>
    </location>
</feature>
<dbReference type="GO" id="GO:0005886">
    <property type="term" value="C:plasma membrane"/>
    <property type="evidence" value="ECO:0007669"/>
    <property type="project" value="TreeGrafter"/>
</dbReference>
<dbReference type="AlphaFoldDB" id="A0A846MRY8"/>
<evidence type="ECO:0000256" key="6">
    <source>
        <dbReference type="SAM" id="Coils"/>
    </source>
</evidence>
<dbReference type="Pfam" id="PF01578">
    <property type="entry name" value="Cytochrom_C_asm"/>
    <property type="match status" value="1"/>
</dbReference>
<sequence length="231" mass="26398">MKRWYQAVTVLLLLYVIIGGFLMPVPRLPIVNESIRNLYFHVPMWFGMTLLLAVSAYYSVQYLRKGTESLDDHAVESVNTAVLYGLLGLSTGAIWANYTWGAPWNGDPQQTMAAIGVLIYIAYLVLRGAINDPLRRARVSAIYNLYAFAVFIPLIFVLPRYTDSLHPGKGGNPAFSQYDLDNTMRLVFYPAVIGWSMLAWWITKIAVRLRQLKRKKEEIQAHRQIQIEENL</sequence>
<keyword evidence="4 7" id="KW-1133">Transmembrane helix</keyword>
<keyword evidence="2 7" id="KW-0812">Transmembrane</keyword>
<dbReference type="PANTHER" id="PTHR30071:SF1">
    <property type="entry name" value="CYTOCHROME B_B6 PROTEIN-RELATED"/>
    <property type="match status" value="1"/>
</dbReference>
<evidence type="ECO:0000256" key="3">
    <source>
        <dbReference type="ARBA" id="ARBA00022748"/>
    </source>
</evidence>
<dbReference type="EMBL" id="JAASRN010000002">
    <property type="protein sequence ID" value="NIK74027.1"/>
    <property type="molecule type" value="Genomic_DNA"/>
</dbReference>
<evidence type="ECO:0000256" key="7">
    <source>
        <dbReference type="SAM" id="Phobius"/>
    </source>
</evidence>
<feature type="transmembrane region" description="Helical" evidence="7">
    <location>
        <begin position="38"/>
        <end position="60"/>
    </location>
</feature>
<organism evidence="9 10">
    <name type="scientific">Thermonema lapsum</name>
    <dbReference type="NCBI Taxonomy" id="28195"/>
    <lineage>
        <taxon>Bacteria</taxon>
        <taxon>Pseudomonadati</taxon>
        <taxon>Bacteroidota</taxon>
        <taxon>Cytophagia</taxon>
        <taxon>Cytophagales</taxon>
        <taxon>Thermonemataceae</taxon>
        <taxon>Thermonema</taxon>
    </lineage>
</organism>
<feature type="transmembrane region" description="Helical" evidence="7">
    <location>
        <begin position="112"/>
        <end position="130"/>
    </location>
</feature>
<keyword evidence="6" id="KW-0175">Coiled coil</keyword>
<keyword evidence="3" id="KW-0201">Cytochrome c-type biogenesis</keyword>
<feature type="transmembrane region" description="Helical" evidence="7">
    <location>
        <begin position="7"/>
        <end position="26"/>
    </location>
</feature>
<dbReference type="Proteomes" id="UP000537126">
    <property type="component" value="Unassembled WGS sequence"/>
</dbReference>
<protein>
    <submittedName>
        <fullName evidence="9">Heme exporter protein C</fullName>
    </submittedName>
</protein>
<gene>
    <name evidence="9" type="ORF">FHS56_001540</name>
</gene>
<comment type="subcellular location">
    <subcellularLocation>
        <location evidence="1">Membrane</location>
        <topology evidence="1">Multi-pass membrane protein</topology>
    </subcellularLocation>
</comment>
<dbReference type="GO" id="GO:0017004">
    <property type="term" value="P:cytochrome complex assembly"/>
    <property type="evidence" value="ECO:0007669"/>
    <property type="project" value="UniProtKB-KW"/>
</dbReference>
<evidence type="ECO:0000256" key="2">
    <source>
        <dbReference type="ARBA" id="ARBA00022692"/>
    </source>
</evidence>
<proteinExistence type="predicted"/>
<keyword evidence="5 7" id="KW-0472">Membrane</keyword>
<evidence type="ECO:0000256" key="4">
    <source>
        <dbReference type="ARBA" id="ARBA00022989"/>
    </source>
</evidence>
<dbReference type="InterPro" id="IPR002541">
    <property type="entry name" value="Cyt_c_assembly"/>
</dbReference>
<feature type="transmembrane region" description="Helical" evidence="7">
    <location>
        <begin position="81"/>
        <end position="100"/>
    </location>
</feature>
<accession>A0A846MRY8</accession>
<evidence type="ECO:0000256" key="5">
    <source>
        <dbReference type="ARBA" id="ARBA00023136"/>
    </source>
</evidence>
<feature type="domain" description="Cytochrome c assembly protein" evidence="8">
    <location>
        <begin position="20"/>
        <end position="156"/>
    </location>
</feature>
<keyword evidence="10" id="KW-1185">Reference proteome</keyword>
<dbReference type="RefSeq" id="WP_166919314.1">
    <property type="nucleotide sequence ID" value="NZ_JAASRN010000002.1"/>
</dbReference>
<name>A0A846MRY8_9BACT</name>
<dbReference type="GO" id="GO:0020037">
    <property type="term" value="F:heme binding"/>
    <property type="evidence" value="ECO:0007669"/>
    <property type="project" value="InterPro"/>
</dbReference>
<evidence type="ECO:0000259" key="8">
    <source>
        <dbReference type="Pfam" id="PF01578"/>
    </source>
</evidence>
<reference evidence="9 10" key="1">
    <citation type="submission" date="2020-03" db="EMBL/GenBank/DDBJ databases">
        <title>Genomic Encyclopedia of Type Strains, Phase IV (KMG-IV): sequencing the most valuable type-strain genomes for metagenomic binning, comparative biology and taxonomic classification.</title>
        <authorList>
            <person name="Goeker M."/>
        </authorList>
    </citation>
    <scope>NUCLEOTIDE SEQUENCE [LARGE SCALE GENOMIC DNA]</scope>
    <source>
        <strain evidence="9 10">DSM 5718</strain>
    </source>
</reference>
<comment type="caution">
    <text evidence="9">The sequence shown here is derived from an EMBL/GenBank/DDBJ whole genome shotgun (WGS) entry which is preliminary data.</text>
</comment>
<evidence type="ECO:0000313" key="9">
    <source>
        <dbReference type="EMBL" id="NIK74027.1"/>
    </source>
</evidence>